<dbReference type="InterPro" id="IPR008906">
    <property type="entry name" value="HATC_C_dom"/>
</dbReference>
<dbReference type="PANTHER" id="PTHR23272:SF166">
    <property type="entry name" value="ZINC FINGER BED DOMAIN-CONTAINING PROTEIN RICESLEEPER 2-LIKE ISOFORM X1"/>
    <property type="match status" value="1"/>
</dbReference>
<dbReference type="Pfam" id="PF05699">
    <property type="entry name" value="Dimer_Tnp_hAT"/>
    <property type="match status" value="1"/>
</dbReference>
<accession>A0A371GTW4</accession>
<reference evidence="3" key="1">
    <citation type="submission" date="2018-05" db="EMBL/GenBank/DDBJ databases">
        <title>Draft genome of Mucuna pruriens seed.</title>
        <authorList>
            <person name="Nnadi N.E."/>
            <person name="Vos R."/>
            <person name="Hasami M.H."/>
            <person name="Devisetty U.K."/>
            <person name="Aguiy J.C."/>
        </authorList>
    </citation>
    <scope>NUCLEOTIDE SEQUENCE [LARGE SCALE GENOMIC DNA]</scope>
    <source>
        <strain evidence="3">JCA_2017</strain>
    </source>
</reference>
<gene>
    <name evidence="3" type="ORF">CR513_23687</name>
</gene>
<protein>
    <recommendedName>
        <fullName evidence="2">HAT C-terminal dimerisation domain-containing protein</fullName>
    </recommendedName>
</protein>
<feature type="domain" description="HAT C-terminal dimerisation" evidence="2">
    <location>
        <begin position="1"/>
        <end position="48"/>
    </location>
</feature>
<keyword evidence="4" id="KW-1185">Reference proteome</keyword>
<dbReference type="GO" id="GO:0046983">
    <property type="term" value="F:protein dimerization activity"/>
    <property type="evidence" value="ECO:0007669"/>
    <property type="project" value="InterPro"/>
</dbReference>
<evidence type="ECO:0000313" key="4">
    <source>
        <dbReference type="Proteomes" id="UP000257109"/>
    </source>
</evidence>
<dbReference type="OrthoDB" id="1433699at2759"/>
<feature type="region of interest" description="Disordered" evidence="1">
    <location>
        <begin position="55"/>
        <end position="75"/>
    </location>
</feature>
<sequence>MAQDLLSILITTVASESSFSTAFRIFNMYRSHPMSKNVEALICIRNWLHGFNDDGEEEDDKDGKVEPTFSKGASNVLDVEDDNGLEVEG</sequence>
<evidence type="ECO:0000313" key="3">
    <source>
        <dbReference type="EMBL" id="RDX93982.1"/>
    </source>
</evidence>
<evidence type="ECO:0000256" key="1">
    <source>
        <dbReference type="SAM" id="MobiDB-lite"/>
    </source>
</evidence>
<organism evidence="3 4">
    <name type="scientific">Mucuna pruriens</name>
    <name type="common">Velvet bean</name>
    <name type="synonym">Dolichos pruriens</name>
    <dbReference type="NCBI Taxonomy" id="157652"/>
    <lineage>
        <taxon>Eukaryota</taxon>
        <taxon>Viridiplantae</taxon>
        <taxon>Streptophyta</taxon>
        <taxon>Embryophyta</taxon>
        <taxon>Tracheophyta</taxon>
        <taxon>Spermatophyta</taxon>
        <taxon>Magnoliopsida</taxon>
        <taxon>eudicotyledons</taxon>
        <taxon>Gunneridae</taxon>
        <taxon>Pentapetalae</taxon>
        <taxon>rosids</taxon>
        <taxon>fabids</taxon>
        <taxon>Fabales</taxon>
        <taxon>Fabaceae</taxon>
        <taxon>Papilionoideae</taxon>
        <taxon>50 kb inversion clade</taxon>
        <taxon>NPAAA clade</taxon>
        <taxon>indigoferoid/millettioid clade</taxon>
        <taxon>Phaseoleae</taxon>
        <taxon>Mucuna</taxon>
    </lineage>
</organism>
<feature type="non-terminal residue" evidence="3">
    <location>
        <position position="1"/>
    </location>
</feature>
<dbReference type="AlphaFoldDB" id="A0A371GTW4"/>
<dbReference type="SUPFAM" id="SSF53098">
    <property type="entry name" value="Ribonuclease H-like"/>
    <property type="match status" value="1"/>
</dbReference>
<dbReference type="InterPro" id="IPR012337">
    <property type="entry name" value="RNaseH-like_sf"/>
</dbReference>
<evidence type="ECO:0000259" key="2">
    <source>
        <dbReference type="Pfam" id="PF05699"/>
    </source>
</evidence>
<proteinExistence type="predicted"/>
<dbReference type="EMBL" id="QJKJ01004479">
    <property type="protein sequence ID" value="RDX93982.1"/>
    <property type="molecule type" value="Genomic_DNA"/>
</dbReference>
<comment type="caution">
    <text evidence="3">The sequence shown here is derived from an EMBL/GenBank/DDBJ whole genome shotgun (WGS) entry which is preliminary data.</text>
</comment>
<dbReference type="PANTHER" id="PTHR23272">
    <property type="entry name" value="BED FINGER-RELATED"/>
    <property type="match status" value="1"/>
</dbReference>
<name>A0A371GTW4_MUCPR</name>
<dbReference type="Proteomes" id="UP000257109">
    <property type="component" value="Unassembled WGS sequence"/>
</dbReference>